<accession>A0A543K4B7</accession>
<sequence>MEKIFHVFVSSTYSDLIDERKKVSEAVAKAGFVAEGMEIFPASSQKQMDFIERVIDRCDYYILIVAGRYGSVSEDGLSYTEKEFRYAKSKGIPVLAFLRGKVDELPKAKTESDAENQLKLDKLVTDLKSNALVDFWLNPDELSTKALAALAQARISHEGVGWIRADQAAGLDVLNEVNDLRKENSALKKEVAENRRPAIFDDIPLAGLDEGYEFKYKRKWGGNRQSSGVVSLTWREILAAVGASYRTASNTSGLSSGLQRAIIRKCDLGNHVSISVDMEDKERILMQMEALGLMTAGTYNLKGGGSAIFHKLTNEGVARMLRENVVKTSVE</sequence>
<feature type="domain" description="DUF4062" evidence="1">
    <location>
        <begin position="7"/>
        <end position="87"/>
    </location>
</feature>
<comment type="caution">
    <text evidence="2">The sequence shown here is derived from an EMBL/GenBank/DDBJ whole genome shotgun (WGS) entry which is preliminary data.</text>
</comment>
<dbReference type="EMBL" id="VFPT01000004">
    <property type="protein sequence ID" value="TQM89912.1"/>
    <property type="molecule type" value="Genomic_DNA"/>
</dbReference>
<name>A0A543K4B7_9RHOB</name>
<gene>
    <name evidence="2" type="ORF">BD293_4226</name>
</gene>
<organism evidence="2 3">
    <name type="scientific">Roseinatronobacter monicus</name>
    <dbReference type="NCBI Taxonomy" id="393481"/>
    <lineage>
        <taxon>Bacteria</taxon>
        <taxon>Pseudomonadati</taxon>
        <taxon>Pseudomonadota</taxon>
        <taxon>Alphaproteobacteria</taxon>
        <taxon>Rhodobacterales</taxon>
        <taxon>Paracoccaceae</taxon>
        <taxon>Roseinatronobacter</taxon>
    </lineage>
</organism>
<dbReference type="OrthoDB" id="72299at2"/>
<dbReference type="Pfam" id="PF13271">
    <property type="entry name" value="DUF4062"/>
    <property type="match status" value="1"/>
</dbReference>
<proteinExistence type="predicted"/>
<dbReference type="RefSeq" id="WP_142085491.1">
    <property type="nucleotide sequence ID" value="NZ_VFPT01000004.1"/>
</dbReference>
<evidence type="ECO:0000313" key="2">
    <source>
        <dbReference type="EMBL" id="TQM89912.1"/>
    </source>
</evidence>
<protein>
    <submittedName>
        <fullName evidence="2">Uncharacterized protein DUF4062</fullName>
    </submittedName>
</protein>
<dbReference type="AlphaFoldDB" id="A0A543K4B7"/>
<evidence type="ECO:0000313" key="3">
    <source>
        <dbReference type="Proteomes" id="UP000320582"/>
    </source>
</evidence>
<reference evidence="2 3" key="1">
    <citation type="submission" date="2019-06" db="EMBL/GenBank/DDBJ databases">
        <title>Genomic Encyclopedia of Archaeal and Bacterial Type Strains, Phase II (KMG-II): from individual species to whole genera.</title>
        <authorList>
            <person name="Goeker M."/>
        </authorList>
    </citation>
    <scope>NUCLEOTIDE SEQUENCE [LARGE SCALE GENOMIC DNA]</scope>
    <source>
        <strain evidence="2 3">DSM 18423</strain>
    </source>
</reference>
<dbReference type="Proteomes" id="UP000320582">
    <property type="component" value="Unassembled WGS sequence"/>
</dbReference>
<dbReference type="InterPro" id="IPR025139">
    <property type="entry name" value="DUF4062"/>
</dbReference>
<keyword evidence="3" id="KW-1185">Reference proteome</keyword>
<evidence type="ECO:0000259" key="1">
    <source>
        <dbReference type="Pfam" id="PF13271"/>
    </source>
</evidence>